<sequence>MYEAVYAHPDGDSTVARHALTAADSGYDGIVVRNHGDEQAEYDADAVAEEYGVDVAEGVEVRADDPSRASGFVGNYRSDRTVVVVHGGDRRINRFAVEQPTVDVLAHPMREDGDFNHVLANAAADNGVRVEFDFGPVLRASGGSRVRAIKELRKLRELVENAGAPFVISASPTNHLQIRAPRDIAAVGETVGFDADTVREGLAEWGRVVERNRERQSDAVIEPGVRLEDGTGEVSDNGE</sequence>
<comment type="subcellular location">
    <subcellularLocation>
        <location evidence="6">Cytoplasm</location>
    </subcellularLocation>
</comment>
<dbReference type="HAMAP" id="MF_00756">
    <property type="entry name" value="RNase_P_3"/>
    <property type="match status" value="1"/>
</dbReference>
<keyword evidence="2 6" id="KW-0819">tRNA processing</keyword>
<dbReference type="InterPro" id="IPR016195">
    <property type="entry name" value="Pol/histidinol_Pase-like"/>
</dbReference>
<dbReference type="InterPro" id="IPR023539">
    <property type="entry name" value="RNase_P_comp-3_arc"/>
</dbReference>
<comment type="function">
    <text evidence="6">Part of ribonuclease P, a protein complex that generates mature tRNA molecules by cleaving their 5'-ends.</text>
</comment>
<dbReference type="AlphaFoldDB" id="A0A1H2XC53"/>
<evidence type="ECO:0000256" key="3">
    <source>
        <dbReference type="ARBA" id="ARBA00022722"/>
    </source>
</evidence>
<keyword evidence="4 6" id="KW-0255">Endonuclease</keyword>
<comment type="catalytic activity">
    <reaction evidence="6">
        <text>Endonucleolytic cleavage of RNA, removing 5'-extranucleotides from tRNA precursor.</text>
        <dbReference type="EC" id="3.1.26.5"/>
    </reaction>
</comment>
<dbReference type="EMBL" id="FNOF01000009">
    <property type="protein sequence ID" value="SDW90395.1"/>
    <property type="molecule type" value="Genomic_DNA"/>
</dbReference>
<accession>A0A1H2XC53</accession>
<keyword evidence="5 6" id="KW-0378">Hydrolase</keyword>
<evidence type="ECO:0000256" key="4">
    <source>
        <dbReference type="ARBA" id="ARBA00022759"/>
    </source>
</evidence>
<dbReference type="GO" id="GO:0030677">
    <property type="term" value="C:ribonuclease P complex"/>
    <property type="evidence" value="ECO:0007669"/>
    <property type="project" value="UniProtKB-UniRule"/>
</dbReference>
<dbReference type="GO" id="GO:0001682">
    <property type="term" value="P:tRNA 5'-leader removal"/>
    <property type="evidence" value="ECO:0007669"/>
    <property type="project" value="UniProtKB-UniRule"/>
</dbReference>
<evidence type="ECO:0000256" key="7">
    <source>
        <dbReference type="SAM" id="MobiDB-lite"/>
    </source>
</evidence>
<evidence type="ECO:0000256" key="5">
    <source>
        <dbReference type="ARBA" id="ARBA00022801"/>
    </source>
</evidence>
<evidence type="ECO:0000256" key="1">
    <source>
        <dbReference type="ARBA" id="ARBA00022490"/>
    </source>
</evidence>
<dbReference type="Pfam" id="PF01876">
    <property type="entry name" value="RNase_P_p30"/>
    <property type="match status" value="1"/>
</dbReference>
<dbReference type="RefSeq" id="WP_004515502.1">
    <property type="nucleotide sequence ID" value="NZ_FNOF01000009.1"/>
</dbReference>
<name>A0A1H2XC53_HALVA</name>
<evidence type="ECO:0000313" key="8">
    <source>
        <dbReference type="EMBL" id="SDW90395.1"/>
    </source>
</evidence>
<organism evidence="8 9">
    <name type="scientific">Haloarcula vallismortis</name>
    <name type="common">Halobacterium vallismortis</name>
    <dbReference type="NCBI Taxonomy" id="28442"/>
    <lineage>
        <taxon>Archaea</taxon>
        <taxon>Methanobacteriati</taxon>
        <taxon>Methanobacteriota</taxon>
        <taxon>Stenosarchaea group</taxon>
        <taxon>Halobacteria</taxon>
        <taxon>Halobacteriales</taxon>
        <taxon>Haloarculaceae</taxon>
        <taxon>Haloarcula</taxon>
    </lineage>
</organism>
<proteinExistence type="inferred from homology"/>
<keyword evidence="1 6" id="KW-0963">Cytoplasm</keyword>
<protein>
    <recommendedName>
        <fullName evidence="6">Ribonuclease P protein component 3</fullName>
        <shortName evidence="6">RNase P component 3</shortName>
        <ecNumber evidence="6">3.1.26.5</ecNumber>
    </recommendedName>
    <alternativeName>
        <fullName evidence="6">Rpp30</fullName>
    </alternativeName>
</protein>
<dbReference type="InterPro" id="IPR002738">
    <property type="entry name" value="RNase_P_p30"/>
</dbReference>
<comment type="similarity">
    <text evidence="6">Belongs to the eukaryotic/archaeal RNase P protein component 3 family.</text>
</comment>
<evidence type="ECO:0000256" key="2">
    <source>
        <dbReference type="ARBA" id="ARBA00022694"/>
    </source>
</evidence>
<dbReference type="GO" id="GO:0005737">
    <property type="term" value="C:cytoplasm"/>
    <property type="evidence" value="ECO:0007669"/>
    <property type="project" value="UniProtKB-SubCell"/>
</dbReference>
<evidence type="ECO:0000256" key="6">
    <source>
        <dbReference type="HAMAP-Rule" id="MF_00756"/>
    </source>
</evidence>
<dbReference type="EC" id="3.1.26.5" evidence="6"/>
<feature type="region of interest" description="Disordered" evidence="7">
    <location>
        <begin position="220"/>
        <end position="239"/>
    </location>
</feature>
<dbReference type="SUPFAM" id="SSF89550">
    <property type="entry name" value="PHP domain-like"/>
    <property type="match status" value="1"/>
</dbReference>
<comment type="subunit">
    <text evidence="6">Consists of a catalytic RNA component and at least 4-5 protein subunits.</text>
</comment>
<keyword evidence="3 6" id="KW-0540">Nuclease</keyword>
<dbReference type="STRING" id="28442.SAMN05443574_10956"/>
<dbReference type="GO" id="GO:0004526">
    <property type="term" value="F:ribonuclease P activity"/>
    <property type="evidence" value="ECO:0007669"/>
    <property type="project" value="UniProtKB-UniRule"/>
</dbReference>
<gene>
    <name evidence="6" type="primary">rnp3</name>
    <name evidence="8" type="ORF">SAMN05443574_10956</name>
</gene>
<reference evidence="8 9" key="1">
    <citation type="submission" date="2016-10" db="EMBL/GenBank/DDBJ databases">
        <authorList>
            <person name="de Groot N.N."/>
        </authorList>
    </citation>
    <scope>NUCLEOTIDE SEQUENCE [LARGE SCALE GENOMIC DNA]</scope>
    <source>
        <strain evidence="8 9">DSM 3756</strain>
    </source>
</reference>
<dbReference type="Gene3D" id="3.20.20.140">
    <property type="entry name" value="Metal-dependent hydrolases"/>
    <property type="match status" value="1"/>
</dbReference>
<evidence type="ECO:0000313" key="9">
    <source>
        <dbReference type="Proteomes" id="UP000182573"/>
    </source>
</evidence>
<dbReference type="Proteomes" id="UP000182573">
    <property type="component" value="Unassembled WGS sequence"/>
</dbReference>